<evidence type="ECO:0000256" key="6">
    <source>
        <dbReference type="SAM" id="MobiDB-lite"/>
    </source>
</evidence>
<feature type="transmembrane region" description="Helical" evidence="7">
    <location>
        <begin position="197"/>
        <end position="220"/>
    </location>
</feature>
<keyword evidence="4 7" id="KW-1133">Transmembrane helix</keyword>
<keyword evidence="2" id="KW-0813">Transport</keyword>
<keyword evidence="9" id="KW-1185">Reference proteome</keyword>
<keyword evidence="3 7" id="KW-0812">Transmembrane</keyword>
<evidence type="ECO:0000313" key="9">
    <source>
        <dbReference type="Proteomes" id="UP001280581"/>
    </source>
</evidence>
<comment type="subcellular location">
    <subcellularLocation>
        <location evidence="1">Membrane</location>
        <topology evidence="1">Multi-pass membrane protein</topology>
    </subcellularLocation>
</comment>
<dbReference type="AlphaFoldDB" id="A0AAN6RLY3"/>
<proteinExistence type="predicted"/>
<dbReference type="GO" id="GO:0022857">
    <property type="term" value="F:transmembrane transporter activity"/>
    <property type="evidence" value="ECO:0007669"/>
    <property type="project" value="InterPro"/>
</dbReference>
<evidence type="ECO:0000256" key="7">
    <source>
        <dbReference type="SAM" id="Phobius"/>
    </source>
</evidence>
<protein>
    <recommendedName>
        <fullName evidence="10">Choline transport protein</fullName>
    </recommendedName>
</protein>
<dbReference type="InterPro" id="IPR002293">
    <property type="entry name" value="AA/rel_permease1"/>
</dbReference>
<feature type="transmembrane region" description="Helical" evidence="7">
    <location>
        <begin position="279"/>
        <end position="304"/>
    </location>
</feature>
<name>A0AAN6RLY3_9PLEO</name>
<feature type="transmembrane region" description="Helical" evidence="7">
    <location>
        <begin position="356"/>
        <end position="377"/>
    </location>
</feature>
<feature type="transmembrane region" description="Helical" evidence="7">
    <location>
        <begin position="334"/>
        <end position="350"/>
    </location>
</feature>
<dbReference type="PANTHER" id="PTHR45649">
    <property type="entry name" value="AMINO-ACID PERMEASE BAT1"/>
    <property type="match status" value="1"/>
</dbReference>
<feature type="transmembrane region" description="Helical" evidence="7">
    <location>
        <begin position="244"/>
        <end position="267"/>
    </location>
</feature>
<gene>
    <name evidence="8" type="ORF">GRF29_19g2709488</name>
</gene>
<reference evidence="8 9" key="1">
    <citation type="submission" date="2021-02" db="EMBL/GenBank/DDBJ databases">
        <title>Genome assembly of Pseudopithomyces chartarum.</title>
        <authorList>
            <person name="Jauregui R."/>
            <person name="Singh J."/>
            <person name="Voisey C."/>
        </authorList>
    </citation>
    <scope>NUCLEOTIDE SEQUENCE [LARGE SCALE GENOMIC DNA]</scope>
    <source>
        <strain evidence="8 9">AGR01</strain>
    </source>
</reference>
<evidence type="ECO:0008006" key="10">
    <source>
        <dbReference type="Google" id="ProtNLM"/>
    </source>
</evidence>
<comment type="caution">
    <text evidence="8">The sequence shown here is derived from an EMBL/GenBank/DDBJ whole genome shotgun (WGS) entry which is preliminary data.</text>
</comment>
<evidence type="ECO:0000256" key="4">
    <source>
        <dbReference type="ARBA" id="ARBA00022989"/>
    </source>
</evidence>
<organism evidence="8 9">
    <name type="scientific">Pseudopithomyces chartarum</name>
    <dbReference type="NCBI Taxonomy" id="1892770"/>
    <lineage>
        <taxon>Eukaryota</taxon>
        <taxon>Fungi</taxon>
        <taxon>Dikarya</taxon>
        <taxon>Ascomycota</taxon>
        <taxon>Pezizomycotina</taxon>
        <taxon>Dothideomycetes</taxon>
        <taxon>Pleosporomycetidae</taxon>
        <taxon>Pleosporales</taxon>
        <taxon>Massarineae</taxon>
        <taxon>Didymosphaeriaceae</taxon>
        <taxon>Pseudopithomyces</taxon>
    </lineage>
</organism>
<feature type="transmembrane region" description="Helical" evidence="7">
    <location>
        <begin position="127"/>
        <end position="151"/>
    </location>
</feature>
<evidence type="ECO:0000313" key="8">
    <source>
        <dbReference type="EMBL" id="KAK3215259.1"/>
    </source>
</evidence>
<feature type="transmembrane region" description="Helical" evidence="7">
    <location>
        <begin position="389"/>
        <end position="414"/>
    </location>
</feature>
<feature type="transmembrane region" description="Helical" evidence="7">
    <location>
        <begin position="171"/>
        <end position="190"/>
    </location>
</feature>
<feature type="region of interest" description="Disordered" evidence="6">
    <location>
        <begin position="1"/>
        <end position="22"/>
    </location>
</feature>
<dbReference type="Proteomes" id="UP001280581">
    <property type="component" value="Unassembled WGS sequence"/>
</dbReference>
<dbReference type="Pfam" id="PF13520">
    <property type="entry name" value="AA_permease_2"/>
    <property type="match status" value="1"/>
</dbReference>
<feature type="transmembrane region" description="Helical" evidence="7">
    <location>
        <begin position="46"/>
        <end position="69"/>
    </location>
</feature>
<accession>A0AAN6RLY3</accession>
<keyword evidence="5 7" id="KW-0472">Membrane</keyword>
<dbReference type="PANTHER" id="PTHR45649:SF7">
    <property type="entry name" value="CHOLINE TRANSPORT PROTEIN"/>
    <property type="match status" value="1"/>
</dbReference>
<dbReference type="GO" id="GO:0016020">
    <property type="term" value="C:membrane"/>
    <property type="evidence" value="ECO:0007669"/>
    <property type="project" value="UniProtKB-SubCell"/>
</dbReference>
<evidence type="ECO:0000256" key="3">
    <source>
        <dbReference type="ARBA" id="ARBA00022692"/>
    </source>
</evidence>
<dbReference type="EMBL" id="WVTA01000003">
    <property type="protein sequence ID" value="KAK3215259.1"/>
    <property type="molecule type" value="Genomic_DNA"/>
</dbReference>
<feature type="transmembrane region" description="Helical" evidence="7">
    <location>
        <begin position="81"/>
        <end position="106"/>
    </location>
</feature>
<evidence type="ECO:0000256" key="5">
    <source>
        <dbReference type="ARBA" id="ARBA00023136"/>
    </source>
</evidence>
<feature type="transmembrane region" description="Helical" evidence="7">
    <location>
        <begin position="426"/>
        <end position="445"/>
    </location>
</feature>
<dbReference type="Gene3D" id="1.20.1740.10">
    <property type="entry name" value="Amino acid/polyamine transporter I"/>
    <property type="match status" value="1"/>
</dbReference>
<evidence type="ECO:0000256" key="1">
    <source>
        <dbReference type="ARBA" id="ARBA00004141"/>
    </source>
</evidence>
<sequence length="667" mass="73123">MADMDHGKGLAPQRSVDMQKGDTESLDQDALKLAEMGYTQDMQRNFSVLSVLGVGFSLTNTWFGISAALVTGINSGGPLLVIYGVIIVALISTCIGITLSELASALPNAGGQYFWANELAPKKYANICSYLTGWIAWAGAMFTSASVALAAGSAIVGSYQLAHPDLVIERWMVFVAYQLVNVICFFFNCYGKTLPTVAMLALWTSLISWLVTMITVPATAPTHQHAEFVFATFINNTGWKQGGIAFIVGLVNTNWGFACLDCATHLAEEVHRPEKMVPIAIMGTVAIGFVTGWFWSVAMFFSIVGDFQDIVATSTLVPILELFYRAVGNKGGAIVLEAMTIIGCLYLASLTAFNSMITACIVLLYISYAIPVICLLVRGRSNIKHGPFWLGPVGHFANYVLLIWTLFTLIMYSFPYVMPVTAGTMNYVSAVYAVVFIIIALSFYIQETGPHHCSQNREAYLRDTFCLHEGLQTLNLSTPICRYLSRYIIFHPPSIHISPITPPPSSPQILHRRPQLRHLPLNPRNRLPRILPPMPRPLPRELHNLPPKRPILLHESRLLHLIQQRPLPHLLRWTPRASLCALPLELGDARPVYEFPGAIFGLEGLTFGGFGGEEDVVCGGLAEFGLEGLDGGVEGVSFGLGVFELGLCVFEFEDELLEDFLEGGLVG</sequence>
<evidence type="ECO:0000256" key="2">
    <source>
        <dbReference type="ARBA" id="ARBA00022448"/>
    </source>
</evidence>